<feature type="region of interest" description="Disordered" evidence="1">
    <location>
        <begin position="1"/>
        <end position="59"/>
    </location>
</feature>
<feature type="compositionally biased region" description="Basic and acidic residues" evidence="1">
    <location>
        <begin position="35"/>
        <end position="48"/>
    </location>
</feature>
<feature type="compositionally biased region" description="Gly residues" evidence="1">
    <location>
        <begin position="1"/>
        <end position="24"/>
    </location>
</feature>
<evidence type="ECO:0000313" key="3">
    <source>
        <dbReference type="Proteomes" id="UP000626109"/>
    </source>
</evidence>
<evidence type="ECO:0000313" key="2">
    <source>
        <dbReference type="EMBL" id="CAE8645776.1"/>
    </source>
</evidence>
<organism evidence="2 3">
    <name type="scientific">Polarella glacialis</name>
    <name type="common">Dinoflagellate</name>
    <dbReference type="NCBI Taxonomy" id="89957"/>
    <lineage>
        <taxon>Eukaryota</taxon>
        <taxon>Sar</taxon>
        <taxon>Alveolata</taxon>
        <taxon>Dinophyceae</taxon>
        <taxon>Suessiales</taxon>
        <taxon>Suessiaceae</taxon>
        <taxon>Polarella</taxon>
    </lineage>
</organism>
<protein>
    <submittedName>
        <fullName evidence="2">Uncharacterized protein</fullName>
    </submittedName>
</protein>
<sequence length="142" mass="15046">KGGGFGQGAGGKAGGGGGKTGGGKAAARPAPPPLDKPEELRPETRETGEQVAFQASTGTPWRLVGPDAAQFRWELQDRECVSDSEKREIREMLQAYAEEFKIPLRGENSVKLALRRGDFWVSYAGGISSTGRAVAVTRADLT</sequence>
<dbReference type="EMBL" id="CAJNNW010003846">
    <property type="protein sequence ID" value="CAE8645776.1"/>
    <property type="molecule type" value="Genomic_DNA"/>
</dbReference>
<proteinExistence type="predicted"/>
<feature type="non-terminal residue" evidence="2">
    <location>
        <position position="142"/>
    </location>
</feature>
<reference evidence="2" key="1">
    <citation type="submission" date="2021-02" db="EMBL/GenBank/DDBJ databases">
        <authorList>
            <person name="Dougan E. K."/>
            <person name="Rhodes N."/>
            <person name="Thang M."/>
            <person name="Chan C."/>
        </authorList>
    </citation>
    <scope>NUCLEOTIDE SEQUENCE</scope>
</reference>
<dbReference type="AlphaFoldDB" id="A0A813I6F4"/>
<comment type="caution">
    <text evidence="2">The sequence shown here is derived from an EMBL/GenBank/DDBJ whole genome shotgun (WGS) entry which is preliminary data.</text>
</comment>
<gene>
    <name evidence="2" type="ORF">PGLA2088_LOCUS4207</name>
</gene>
<accession>A0A813I6F4</accession>
<dbReference type="Proteomes" id="UP000626109">
    <property type="component" value="Unassembled WGS sequence"/>
</dbReference>
<name>A0A813I6F4_POLGL</name>
<evidence type="ECO:0000256" key="1">
    <source>
        <dbReference type="SAM" id="MobiDB-lite"/>
    </source>
</evidence>